<dbReference type="Proteomes" id="UP000813462">
    <property type="component" value="Unassembled WGS sequence"/>
</dbReference>
<evidence type="ECO:0008006" key="5">
    <source>
        <dbReference type="Google" id="ProtNLM"/>
    </source>
</evidence>
<sequence>MELISSLSFWILLVALPAFHVPLLLDCTHCFFPTFDPYTTKTSSSASGVGKLHLETVSGPPNEIIVHYLGSTTRQPIDNLLRLHNSSTYRQRRYGITGVCTGPETLPSRMSLKRFSYHFPSRDLQTRKQDDYQDKSDSRELS</sequence>
<reference evidence="3" key="1">
    <citation type="journal article" date="2021" name="Front. Plant Sci.">
        <title>Chromosome-Scale Genome Assembly for Chinese Sour Jujube and Insights Into Its Genome Evolution and Domestication Signature.</title>
        <authorList>
            <person name="Shen L.-Y."/>
            <person name="Luo H."/>
            <person name="Wang X.-L."/>
            <person name="Wang X.-M."/>
            <person name="Qiu X.-J."/>
            <person name="Liu H."/>
            <person name="Zhou S.-S."/>
            <person name="Jia K.-H."/>
            <person name="Nie S."/>
            <person name="Bao Y.-T."/>
            <person name="Zhang R.-G."/>
            <person name="Yun Q.-Z."/>
            <person name="Chai Y.-H."/>
            <person name="Lu J.-Y."/>
            <person name="Li Y."/>
            <person name="Zhao S.-W."/>
            <person name="Mao J.-F."/>
            <person name="Jia S.-G."/>
            <person name="Mao Y.-M."/>
        </authorList>
    </citation>
    <scope>NUCLEOTIDE SEQUENCE</scope>
    <source>
        <strain evidence="3">AT0</strain>
        <tissue evidence="3">Leaf</tissue>
    </source>
</reference>
<evidence type="ECO:0000256" key="1">
    <source>
        <dbReference type="SAM" id="MobiDB-lite"/>
    </source>
</evidence>
<feature type="chain" id="PRO_5036871090" description="Secreted protein" evidence="2">
    <location>
        <begin position="31"/>
        <end position="142"/>
    </location>
</feature>
<name>A0A978UBU0_ZIZJJ</name>
<dbReference type="EMBL" id="JAEACU010000012">
    <property type="protein sequence ID" value="KAH7512233.1"/>
    <property type="molecule type" value="Genomic_DNA"/>
</dbReference>
<dbReference type="AlphaFoldDB" id="A0A978UBU0"/>
<protein>
    <recommendedName>
        <fullName evidence="5">Secreted protein</fullName>
    </recommendedName>
</protein>
<feature type="region of interest" description="Disordered" evidence="1">
    <location>
        <begin position="123"/>
        <end position="142"/>
    </location>
</feature>
<evidence type="ECO:0000313" key="3">
    <source>
        <dbReference type="EMBL" id="KAH7512233.1"/>
    </source>
</evidence>
<comment type="caution">
    <text evidence="3">The sequence shown here is derived from an EMBL/GenBank/DDBJ whole genome shotgun (WGS) entry which is preliminary data.</text>
</comment>
<organism evidence="3 4">
    <name type="scientific">Ziziphus jujuba var. spinosa</name>
    <dbReference type="NCBI Taxonomy" id="714518"/>
    <lineage>
        <taxon>Eukaryota</taxon>
        <taxon>Viridiplantae</taxon>
        <taxon>Streptophyta</taxon>
        <taxon>Embryophyta</taxon>
        <taxon>Tracheophyta</taxon>
        <taxon>Spermatophyta</taxon>
        <taxon>Magnoliopsida</taxon>
        <taxon>eudicotyledons</taxon>
        <taxon>Gunneridae</taxon>
        <taxon>Pentapetalae</taxon>
        <taxon>rosids</taxon>
        <taxon>fabids</taxon>
        <taxon>Rosales</taxon>
        <taxon>Rhamnaceae</taxon>
        <taxon>Paliureae</taxon>
        <taxon>Ziziphus</taxon>
    </lineage>
</organism>
<evidence type="ECO:0000256" key="2">
    <source>
        <dbReference type="SAM" id="SignalP"/>
    </source>
</evidence>
<evidence type="ECO:0000313" key="4">
    <source>
        <dbReference type="Proteomes" id="UP000813462"/>
    </source>
</evidence>
<gene>
    <name evidence="3" type="ORF">FEM48_Zijuj12G0068700</name>
</gene>
<keyword evidence="2" id="KW-0732">Signal</keyword>
<accession>A0A978UBU0</accession>
<proteinExistence type="predicted"/>
<feature type="signal peptide" evidence="2">
    <location>
        <begin position="1"/>
        <end position="30"/>
    </location>
</feature>